<accession>A0A8D0E9X0</accession>
<evidence type="ECO:0000313" key="2">
    <source>
        <dbReference type="Proteomes" id="UP000694421"/>
    </source>
</evidence>
<proteinExistence type="predicted"/>
<sequence>EALEVGLHNTASPSSEKSAGIYLLVERTPAEAKVKALVVSVLHRFHHLFGHPHREGEVAADLPHHDGGPDVLGLDLDVLALHLFGDLQAVGAVLVAAVLGAVRKGCWEFVHLSLVYFLLHALLKAFENDAEIQARQLCAKNSWLSIR</sequence>
<reference evidence="1" key="1">
    <citation type="submission" date="2025-08" db="UniProtKB">
        <authorList>
            <consortium name="Ensembl"/>
        </authorList>
    </citation>
    <scope>IDENTIFICATION</scope>
</reference>
<evidence type="ECO:0000313" key="1">
    <source>
        <dbReference type="Ensembl" id="ENSSMRP00000028910.1"/>
    </source>
</evidence>
<dbReference type="Proteomes" id="UP000694421">
    <property type="component" value="Unplaced"/>
</dbReference>
<protein>
    <submittedName>
        <fullName evidence="1">Uncharacterized protein</fullName>
    </submittedName>
</protein>
<dbReference type="Ensembl" id="ENSSMRT00000033728.1">
    <property type="protein sequence ID" value="ENSSMRP00000028910.1"/>
    <property type="gene ID" value="ENSSMRG00000022251.1"/>
</dbReference>
<dbReference type="AlphaFoldDB" id="A0A8D0E9X0"/>
<name>A0A8D0E9X0_SALMN</name>
<keyword evidence="2" id="KW-1185">Reference proteome</keyword>
<dbReference type="OMA" id="HYNGGAN"/>
<dbReference type="GeneTree" id="ENSGT01030000235343"/>
<reference evidence="1" key="2">
    <citation type="submission" date="2025-09" db="UniProtKB">
        <authorList>
            <consortium name="Ensembl"/>
        </authorList>
    </citation>
    <scope>IDENTIFICATION</scope>
</reference>
<organism evidence="1 2">
    <name type="scientific">Salvator merianae</name>
    <name type="common">Argentine black and white tegu</name>
    <name type="synonym">Tupinambis merianae</name>
    <dbReference type="NCBI Taxonomy" id="96440"/>
    <lineage>
        <taxon>Eukaryota</taxon>
        <taxon>Metazoa</taxon>
        <taxon>Chordata</taxon>
        <taxon>Craniata</taxon>
        <taxon>Vertebrata</taxon>
        <taxon>Euteleostomi</taxon>
        <taxon>Lepidosauria</taxon>
        <taxon>Squamata</taxon>
        <taxon>Bifurcata</taxon>
        <taxon>Unidentata</taxon>
        <taxon>Episquamata</taxon>
        <taxon>Laterata</taxon>
        <taxon>Teiioidea</taxon>
        <taxon>Teiidae</taxon>
        <taxon>Salvator</taxon>
    </lineage>
</organism>